<dbReference type="InterPro" id="IPR051397">
    <property type="entry name" value="Zn-ADH-like_protein"/>
</dbReference>
<evidence type="ECO:0000313" key="3">
    <source>
        <dbReference type="Proteomes" id="UP000612808"/>
    </source>
</evidence>
<accession>A0A8J3JHX4</accession>
<dbReference type="SMART" id="SM00829">
    <property type="entry name" value="PKS_ER"/>
    <property type="match status" value="1"/>
</dbReference>
<dbReference type="PANTHER" id="PTHR43677">
    <property type="entry name" value="SHORT-CHAIN DEHYDROGENASE/REDUCTASE"/>
    <property type="match status" value="1"/>
</dbReference>
<dbReference type="EMBL" id="BOMB01000054">
    <property type="protein sequence ID" value="GID16183.1"/>
    <property type="molecule type" value="Genomic_DNA"/>
</dbReference>
<dbReference type="InterPro" id="IPR020843">
    <property type="entry name" value="ER"/>
</dbReference>
<dbReference type="Gene3D" id="3.40.50.720">
    <property type="entry name" value="NAD(P)-binding Rossmann-like Domain"/>
    <property type="match status" value="1"/>
</dbReference>
<evidence type="ECO:0000313" key="2">
    <source>
        <dbReference type="EMBL" id="GID16183.1"/>
    </source>
</evidence>
<keyword evidence="3" id="KW-1185">Reference proteome</keyword>
<dbReference type="RefSeq" id="WP_239077155.1">
    <property type="nucleotide sequence ID" value="NZ_BAAAZM010000029.1"/>
</dbReference>
<dbReference type="InterPro" id="IPR013154">
    <property type="entry name" value="ADH-like_N"/>
</dbReference>
<dbReference type="Gene3D" id="3.90.180.10">
    <property type="entry name" value="Medium-chain alcohol dehydrogenases, catalytic domain"/>
    <property type="match status" value="1"/>
</dbReference>
<dbReference type="PANTHER" id="PTHR43677:SF4">
    <property type="entry name" value="QUINONE OXIDOREDUCTASE-LIKE PROTEIN 2"/>
    <property type="match status" value="1"/>
</dbReference>
<dbReference type="SUPFAM" id="SSF50129">
    <property type="entry name" value="GroES-like"/>
    <property type="match status" value="1"/>
</dbReference>
<evidence type="ECO:0000259" key="1">
    <source>
        <dbReference type="SMART" id="SM00829"/>
    </source>
</evidence>
<sequence>MEGERVRAVRVDRFGGPEVLELVETAAPVAADGQVVVDVLAAGVNFADTGRIAGTYRPTPELPFVPGTEVVGRTADGRRVLAPTFAGGGFAERAVISAADAVTVPEGVGDAAALALLVQGLTAWHALASCARIRPGESVVVNAAAGGVGSLAVQLARHFGAGRVVAVASTPERRAYARSIGADAAVPGDADGYAERVLAANDGHPVDVVLESVGGRVFTAGLDVLAPFGRLVTFGNASREGRPLVDPGALAERNTAVLGFWLRPALAVPGAYAEPLAAMFRLVADGVLTPRTDAAYGLGDVRRAFGDLLARTTTGKVTLRP</sequence>
<proteinExistence type="predicted"/>
<dbReference type="Pfam" id="PF00107">
    <property type="entry name" value="ADH_zinc_N"/>
    <property type="match status" value="1"/>
</dbReference>
<name>A0A8J3JHX4_9ACTN</name>
<organism evidence="2 3">
    <name type="scientific">Actinocatenispora rupis</name>
    <dbReference type="NCBI Taxonomy" id="519421"/>
    <lineage>
        <taxon>Bacteria</taxon>
        <taxon>Bacillati</taxon>
        <taxon>Actinomycetota</taxon>
        <taxon>Actinomycetes</taxon>
        <taxon>Micromonosporales</taxon>
        <taxon>Micromonosporaceae</taxon>
        <taxon>Actinocatenispora</taxon>
    </lineage>
</organism>
<dbReference type="Proteomes" id="UP000612808">
    <property type="component" value="Unassembled WGS sequence"/>
</dbReference>
<gene>
    <name evidence="2" type="primary">qor_5</name>
    <name evidence="2" type="ORF">Aru02nite_70720</name>
</gene>
<comment type="caution">
    <text evidence="2">The sequence shown here is derived from an EMBL/GenBank/DDBJ whole genome shotgun (WGS) entry which is preliminary data.</text>
</comment>
<reference evidence="2" key="1">
    <citation type="submission" date="2021-01" db="EMBL/GenBank/DDBJ databases">
        <title>Whole genome shotgun sequence of Actinocatenispora rupis NBRC 107355.</title>
        <authorList>
            <person name="Komaki H."/>
            <person name="Tamura T."/>
        </authorList>
    </citation>
    <scope>NUCLEOTIDE SEQUENCE</scope>
    <source>
        <strain evidence="2">NBRC 107355</strain>
    </source>
</reference>
<dbReference type="Pfam" id="PF08240">
    <property type="entry name" value="ADH_N"/>
    <property type="match status" value="1"/>
</dbReference>
<feature type="domain" description="Enoyl reductase (ER)" evidence="1">
    <location>
        <begin position="15"/>
        <end position="319"/>
    </location>
</feature>
<dbReference type="AlphaFoldDB" id="A0A8J3JHX4"/>
<dbReference type="SUPFAM" id="SSF51735">
    <property type="entry name" value="NAD(P)-binding Rossmann-fold domains"/>
    <property type="match status" value="1"/>
</dbReference>
<dbReference type="GO" id="GO:0016491">
    <property type="term" value="F:oxidoreductase activity"/>
    <property type="evidence" value="ECO:0007669"/>
    <property type="project" value="InterPro"/>
</dbReference>
<dbReference type="InterPro" id="IPR013149">
    <property type="entry name" value="ADH-like_C"/>
</dbReference>
<dbReference type="InterPro" id="IPR011032">
    <property type="entry name" value="GroES-like_sf"/>
</dbReference>
<protein>
    <submittedName>
        <fullName evidence="2">NADPH:quinone reductase</fullName>
    </submittedName>
</protein>
<dbReference type="InterPro" id="IPR036291">
    <property type="entry name" value="NAD(P)-bd_dom_sf"/>
</dbReference>